<dbReference type="AlphaFoldDB" id="A0A0H2XWM7"/>
<keyword evidence="4 7" id="KW-0812">Transmembrane</keyword>
<keyword evidence="3 9" id="KW-0808">Transferase</keyword>
<dbReference type="NCBIfam" id="TIGR03025">
    <property type="entry name" value="EPS_sugtrans"/>
    <property type="match status" value="1"/>
</dbReference>
<dbReference type="GO" id="GO:0016780">
    <property type="term" value="F:phosphotransferase activity, for other substituted phosphate groups"/>
    <property type="evidence" value="ECO:0007669"/>
    <property type="project" value="TreeGrafter"/>
</dbReference>
<evidence type="ECO:0000256" key="5">
    <source>
        <dbReference type="ARBA" id="ARBA00022989"/>
    </source>
</evidence>
<gene>
    <name evidence="9" type="ordered locus">Bcen_4543</name>
</gene>
<dbReference type="Pfam" id="PF13727">
    <property type="entry name" value="CoA_binding_3"/>
    <property type="match status" value="1"/>
</dbReference>
<sequence length="478" mass="53949">MRHGLHKALFGKRLFKEEETDMLSVLARVIDIAMVVTGALIAAALHGGSIGLSDLQRTTVLFDCLLVVVFFPAFGIYQSWRGKRLVGLMGRVVFAWLAVELAGILMSFSFHQSGDLSRLWLGYWALATTVLLAGSKACVHVVLRQLRRGGYNLKAVAIVGGTPAARRLIAQMRARPEAGFNPVCVYDESEAPGEVALDDVRIERQFESLVWLVRSRAISELWLTLPITEERRIHQIVTVFRHDFVNIRFIPDVRTLSFFNQEVVEVLGVPAINLAASPITDVRILPKFVFDRLFALAALTALAPVMVLIAALIKLTSRGPVFFRQKRKGIDGHEFEIYKFRSMKVHQEVAGQVTQATKNDSRVTPVGRFLRRTSLDELPQFINVLKGEMSVVGPRPHALAHDDIYKDLVKGYMFRYRIKPGITGWAQINGYRGETDQIEKMMGRVKLDLYYMQNWSFWLDIKIVVLTLWKGFTGSNAY</sequence>
<evidence type="ECO:0000259" key="8">
    <source>
        <dbReference type="Pfam" id="PF02397"/>
    </source>
</evidence>
<feature type="transmembrane region" description="Helical" evidence="7">
    <location>
        <begin position="122"/>
        <end position="143"/>
    </location>
</feature>
<dbReference type="Gene3D" id="3.40.50.720">
    <property type="entry name" value="NAD(P)-binding Rossmann-like Domain"/>
    <property type="match status" value="1"/>
</dbReference>
<dbReference type="NCBIfam" id="TIGR03023">
    <property type="entry name" value="WcaJ_sugtrans"/>
    <property type="match status" value="1"/>
</dbReference>
<dbReference type="PANTHER" id="PTHR30576:SF0">
    <property type="entry name" value="UNDECAPRENYL-PHOSPHATE N-ACETYLGALACTOSAMINYL 1-PHOSPHATE TRANSFERASE-RELATED"/>
    <property type="match status" value="1"/>
</dbReference>
<comment type="similarity">
    <text evidence="2">Belongs to the bacterial sugar transferase family.</text>
</comment>
<accession>A0A0H2XWM7</accession>
<dbReference type="InterPro" id="IPR003362">
    <property type="entry name" value="Bact_transf"/>
</dbReference>
<organism evidence="9">
    <name type="scientific">Burkholderia orbicola (strain AU 1054)</name>
    <dbReference type="NCBI Taxonomy" id="331271"/>
    <lineage>
        <taxon>Bacteria</taxon>
        <taxon>Pseudomonadati</taxon>
        <taxon>Pseudomonadota</taxon>
        <taxon>Betaproteobacteria</taxon>
        <taxon>Burkholderiales</taxon>
        <taxon>Burkholderiaceae</taxon>
        <taxon>Burkholderia</taxon>
        <taxon>Burkholderia cepacia complex</taxon>
        <taxon>Burkholderia orbicola</taxon>
    </lineage>
</organism>
<reference evidence="9" key="1">
    <citation type="submission" date="2006-05" db="EMBL/GenBank/DDBJ databases">
        <title>Complete sequence of chromosome 2 of Burkholderia cenocepacia AU 1054.</title>
        <authorList>
            <consortium name="US DOE Joint Genome Institute"/>
            <person name="Copeland A."/>
            <person name="Lucas S."/>
            <person name="Lapidus A."/>
            <person name="Barry K."/>
            <person name="Detter J.C."/>
            <person name="Glavina del Rio T."/>
            <person name="Hammon N."/>
            <person name="Israni S."/>
            <person name="Dalin E."/>
            <person name="Tice H."/>
            <person name="Pitluck S."/>
            <person name="Chain P."/>
            <person name="Malfatti S."/>
            <person name="Shin M."/>
            <person name="Vergez L."/>
            <person name="Schmutz J."/>
            <person name="Larimer F."/>
            <person name="Land M."/>
            <person name="Hauser L."/>
            <person name="Kyrpides N."/>
            <person name="Lykidis A."/>
            <person name="LiPuma J.J."/>
            <person name="Konstantinidis K."/>
            <person name="Tiedje J.M."/>
            <person name="Richardson P."/>
        </authorList>
    </citation>
    <scope>NUCLEOTIDE SEQUENCE [LARGE SCALE GENOMIC DNA]</scope>
    <source>
        <strain evidence="9">AU 1054</strain>
    </source>
</reference>
<feature type="transmembrane region" description="Helical" evidence="7">
    <location>
        <begin position="92"/>
        <end position="110"/>
    </location>
</feature>
<evidence type="ECO:0000256" key="6">
    <source>
        <dbReference type="ARBA" id="ARBA00023136"/>
    </source>
</evidence>
<keyword evidence="5 7" id="KW-1133">Transmembrane helix</keyword>
<evidence type="ECO:0000313" key="9">
    <source>
        <dbReference type="EMBL" id="ABF79424.1"/>
    </source>
</evidence>
<name>A0A0H2XWM7_BURO1</name>
<evidence type="ECO:0000256" key="7">
    <source>
        <dbReference type="SAM" id="Phobius"/>
    </source>
</evidence>
<comment type="subcellular location">
    <subcellularLocation>
        <location evidence="1">Membrane</location>
        <topology evidence="1">Multi-pass membrane protein</topology>
    </subcellularLocation>
</comment>
<dbReference type="PANTHER" id="PTHR30576">
    <property type="entry name" value="COLANIC BIOSYNTHESIS UDP-GLUCOSE LIPID CARRIER TRANSFERASE"/>
    <property type="match status" value="1"/>
</dbReference>
<feature type="domain" description="Bacterial sugar transferase" evidence="8">
    <location>
        <begin position="287"/>
        <end position="472"/>
    </location>
</feature>
<keyword evidence="6 7" id="KW-0472">Membrane</keyword>
<dbReference type="GO" id="GO:0016020">
    <property type="term" value="C:membrane"/>
    <property type="evidence" value="ECO:0007669"/>
    <property type="project" value="UniProtKB-SubCell"/>
</dbReference>
<evidence type="ECO:0000256" key="3">
    <source>
        <dbReference type="ARBA" id="ARBA00022679"/>
    </source>
</evidence>
<dbReference type="InterPro" id="IPR017473">
    <property type="entry name" value="Undecaprenyl-P_gluc_Ptfrase"/>
</dbReference>
<dbReference type="Pfam" id="PF02397">
    <property type="entry name" value="Bac_transf"/>
    <property type="match status" value="1"/>
</dbReference>
<dbReference type="HOGENOM" id="CLU_024920_0_1_4"/>
<dbReference type="EMBL" id="CP000379">
    <property type="protein sequence ID" value="ABF79424.1"/>
    <property type="molecule type" value="Genomic_DNA"/>
</dbReference>
<feature type="transmembrane region" description="Helical" evidence="7">
    <location>
        <begin position="21"/>
        <end position="45"/>
    </location>
</feature>
<dbReference type="InterPro" id="IPR017475">
    <property type="entry name" value="EPS_sugar_tfrase"/>
</dbReference>
<protein>
    <submittedName>
        <fullName evidence="9">Sugar transferase</fullName>
    </submittedName>
</protein>
<feature type="transmembrane region" description="Helical" evidence="7">
    <location>
        <begin position="60"/>
        <end position="80"/>
    </location>
</feature>
<feature type="transmembrane region" description="Helical" evidence="7">
    <location>
        <begin position="293"/>
        <end position="313"/>
    </location>
</feature>
<evidence type="ECO:0000256" key="2">
    <source>
        <dbReference type="ARBA" id="ARBA00006464"/>
    </source>
</evidence>
<evidence type="ECO:0000256" key="1">
    <source>
        <dbReference type="ARBA" id="ARBA00004141"/>
    </source>
</evidence>
<evidence type="ECO:0000256" key="4">
    <source>
        <dbReference type="ARBA" id="ARBA00022692"/>
    </source>
</evidence>
<proteinExistence type="inferred from homology"/>